<feature type="region of interest" description="Disordered" evidence="9">
    <location>
        <begin position="70"/>
        <end position="98"/>
    </location>
</feature>
<evidence type="ECO:0000313" key="11">
    <source>
        <dbReference type="EMBL" id="CRL08210.1"/>
    </source>
</evidence>
<dbReference type="Pfam" id="PF13855">
    <property type="entry name" value="LRR_8"/>
    <property type="match status" value="1"/>
</dbReference>
<feature type="coiled-coil region" evidence="8">
    <location>
        <begin position="137"/>
        <end position="171"/>
    </location>
</feature>
<protein>
    <submittedName>
        <fullName evidence="11">CLUMA_CG021212, isoform A</fullName>
    </submittedName>
</protein>
<dbReference type="InterPro" id="IPR001611">
    <property type="entry name" value="Leu-rich_rpt"/>
</dbReference>
<keyword evidence="8" id="KW-0175">Coiled coil</keyword>
<feature type="compositionally biased region" description="Low complexity" evidence="9">
    <location>
        <begin position="81"/>
        <end position="98"/>
    </location>
</feature>
<evidence type="ECO:0000256" key="3">
    <source>
        <dbReference type="ARBA" id="ARBA00022692"/>
    </source>
</evidence>
<comment type="subcellular location">
    <subcellularLocation>
        <location evidence="1">Membrane</location>
        <topology evidence="1">Single-pass type I membrane protein</topology>
    </subcellularLocation>
</comment>
<feature type="chain" id="PRO_5009619211" evidence="10">
    <location>
        <begin position="20"/>
        <end position="347"/>
    </location>
</feature>
<evidence type="ECO:0000256" key="5">
    <source>
        <dbReference type="ARBA" id="ARBA00022737"/>
    </source>
</evidence>
<evidence type="ECO:0000256" key="9">
    <source>
        <dbReference type="SAM" id="MobiDB-lite"/>
    </source>
</evidence>
<dbReference type="AlphaFoldDB" id="A0A1J1J8C8"/>
<feature type="signal peptide" evidence="10">
    <location>
        <begin position="1"/>
        <end position="19"/>
    </location>
</feature>
<evidence type="ECO:0000256" key="10">
    <source>
        <dbReference type="SAM" id="SignalP"/>
    </source>
</evidence>
<keyword evidence="4 10" id="KW-0732">Signal</keyword>
<organism evidence="11 12">
    <name type="scientific">Clunio marinus</name>
    <dbReference type="NCBI Taxonomy" id="568069"/>
    <lineage>
        <taxon>Eukaryota</taxon>
        <taxon>Metazoa</taxon>
        <taxon>Ecdysozoa</taxon>
        <taxon>Arthropoda</taxon>
        <taxon>Hexapoda</taxon>
        <taxon>Insecta</taxon>
        <taxon>Pterygota</taxon>
        <taxon>Neoptera</taxon>
        <taxon>Endopterygota</taxon>
        <taxon>Diptera</taxon>
        <taxon>Nematocera</taxon>
        <taxon>Chironomoidea</taxon>
        <taxon>Chironomidae</taxon>
        <taxon>Clunio</taxon>
    </lineage>
</organism>
<dbReference type="InterPro" id="IPR032675">
    <property type="entry name" value="LRR_dom_sf"/>
</dbReference>
<evidence type="ECO:0000256" key="7">
    <source>
        <dbReference type="ARBA" id="ARBA00023136"/>
    </source>
</evidence>
<evidence type="ECO:0000256" key="1">
    <source>
        <dbReference type="ARBA" id="ARBA00004479"/>
    </source>
</evidence>
<proteinExistence type="predicted"/>
<dbReference type="GO" id="GO:0007409">
    <property type="term" value="P:axonogenesis"/>
    <property type="evidence" value="ECO:0007669"/>
    <property type="project" value="TreeGrafter"/>
</dbReference>
<reference evidence="11 12" key="1">
    <citation type="submission" date="2015-04" db="EMBL/GenBank/DDBJ databases">
        <authorList>
            <person name="Syromyatnikov M.Y."/>
            <person name="Popov V.N."/>
        </authorList>
    </citation>
    <scope>NUCLEOTIDE SEQUENCE [LARGE SCALE GENOMIC DNA]</scope>
</reference>
<keyword evidence="3" id="KW-0812">Transmembrane</keyword>
<keyword evidence="6" id="KW-1133">Transmembrane helix</keyword>
<evidence type="ECO:0000256" key="8">
    <source>
        <dbReference type="SAM" id="Coils"/>
    </source>
</evidence>
<keyword evidence="7" id="KW-0472">Membrane</keyword>
<dbReference type="GO" id="GO:0051965">
    <property type="term" value="P:positive regulation of synapse assembly"/>
    <property type="evidence" value="ECO:0007669"/>
    <property type="project" value="TreeGrafter"/>
</dbReference>
<dbReference type="InterPro" id="IPR003591">
    <property type="entry name" value="Leu-rich_rpt_typical-subtyp"/>
</dbReference>
<name>A0A1J1J8C8_9DIPT</name>
<dbReference type="PROSITE" id="PS51450">
    <property type="entry name" value="LRR"/>
    <property type="match status" value="2"/>
</dbReference>
<dbReference type="EMBL" id="CVRI01000074">
    <property type="protein sequence ID" value="CRL08210.1"/>
    <property type="molecule type" value="Genomic_DNA"/>
</dbReference>
<dbReference type="SUPFAM" id="SSF52058">
    <property type="entry name" value="L domain-like"/>
    <property type="match status" value="1"/>
</dbReference>
<dbReference type="GO" id="GO:0016020">
    <property type="term" value="C:membrane"/>
    <property type="evidence" value="ECO:0007669"/>
    <property type="project" value="UniProtKB-SubCell"/>
</dbReference>
<accession>A0A1J1J8C8</accession>
<dbReference type="Proteomes" id="UP000183832">
    <property type="component" value="Unassembled WGS sequence"/>
</dbReference>
<evidence type="ECO:0000313" key="12">
    <source>
        <dbReference type="Proteomes" id="UP000183832"/>
    </source>
</evidence>
<evidence type="ECO:0000256" key="6">
    <source>
        <dbReference type="ARBA" id="ARBA00022989"/>
    </source>
</evidence>
<gene>
    <name evidence="11" type="ORF">CLUMA_CG021212</name>
</gene>
<keyword evidence="12" id="KW-1185">Reference proteome</keyword>
<evidence type="ECO:0000256" key="2">
    <source>
        <dbReference type="ARBA" id="ARBA00022614"/>
    </source>
</evidence>
<keyword evidence="2" id="KW-0433">Leucine-rich repeat</keyword>
<keyword evidence="5" id="KW-0677">Repeat</keyword>
<evidence type="ECO:0000256" key="4">
    <source>
        <dbReference type="ARBA" id="ARBA00022729"/>
    </source>
</evidence>
<dbReference type="PANTHER" id="PTHR45773">
    <property type="entry name" value="SLIT AND NTRK-LIKE PROTEIN 4-RELATED"/>
    <property type="match status" value="1"/>
</dbReference>
<dbReference type="STRING" id="568069.A0A1J1J8C8"/>
<dbReference type="SMART" id="SM00369">
    <property type="entry name" value="LRR_TYP"/>
    <property type="match status" value="2"/>
</dbReference>
<dbReference type="Gene3D" id="3.80.10.10">
    <property type="entry name" value="Ribonuclease Inhibitor"/>
    <property type="match status" value="1"/>
</dbReference>
<dbReference type="PANTHER" id="PTHR45773:SF5">
    <property type="entry name" value="SLIT AND NTRK-LIKE PROTEIN 5"/>
    <property type="match status" value="1"/>
</dbReference>
<sequence>MRILIPGITFLFLFTTSEAKEVESTIISASFDDYIHQKFDSISISESSSTLIPTVDNAVKYFETTLHSSTSSSVNQKGESDTSLSTESTLSDASSTESNFFSTTNSIVESKNCGNIISKTYNFHLMRIKLANNSHTLHVQEKKISKLEQTIRNLENEIKLQEAKYKAKLKLMTDQNDEYQISTSKVKSELKVAKKLISIEKYSKGLKEKLKEFKVSDETFSIYEKTFVGLNELEELNLRQNLISNISSFAFDTLLNLKVLILSYNNLKKLENELFTVINVIEEFHADHNHLEAINPKIISDFDSAKVINLNDNNCISQHFPNDLTMVELAIQVAKNCWKTSNEKNIT</sequence>